<evidence type="ECO:0000313" key="1">
    <source>
        <dbReference type="EMBL" id="MBV7266751.1"/>
    </source>
</evidence>
<reference evidence="1 2" key="1">
    <citation type="submission" date="2021-04" db="EMBL/GenBank/DDBJ databases">
        <authorList>
            <person name="Pira H."/>
            <person name="Risdian C."/>
            <person name="Wink J."/>
        </authorList>
    </citation>
    <scope>NUCLEOTIDE SEQUENCE [LARGE SCALE GENOMIC DNA]</scope>
    <source>
        <strain evidence="1 2">WH131</strain>
    </source>
</reference>
<protein>
    <submittedName>
        <fullName evidence="1">Uncharacterized protein</fullName>
    </submittedName>
</protein>
<keyword evidence="2" id="KW-1185">Reference proteome</keyword>
<dbReference type="Proteomes" id="UP000699975">
    <property type="component" value="Unassembled WGS sequence"/>
</dbReference>
<dbReference type="RefSeq" id="WP_218317302.1">
    <property type="nucleotide sequence ID" value="NZ_JAGSPB010000002.1"/>
</dbReference>
<sequence>MSADLVVFDPAEAPRDGEAWREWYERINEDDHPEEGEFDRLSPALRSWYDAMTKDYPDFIRTDNDHPNGMDYSLMGSAIHCVMPRGPGDIGEADKLSNRLVKELGLGTYDVMSDDGREGRHIVFPDGPLPDVPKPPSFFSKLFGKGKG</sequence>
<name>A0ABS6SPJ1_9SPHN</name>
<dbReference type="EMBL" id="JAGSPB010000002">
    <property type="protein sequence ID" value="MBV7266751.1"/>
    <property type="molecule type" value="Genomic_DNA"/>
</dbReference>
<organism evidence="1 2">
    <name type="scientific">Erythrobacter ani</name>
    <dbReference type="NCBI Taxonomy" id="2827235"/>
    <lineage>
        <taxon>Bacteria</taxon>
        <taxon>Pseudomonadati</taxon>
        <taxon>Pseudomonadota</taxon>
        <taxon>Alphaproteobacteria</taxon>
        <taxon>Sphingomonadales</taxon>
        <taxon>Erythrobacteraceae</taxon>
        <taxon>Erythrobacter/Porphyrobacter group</taxon>
        <taxon>Erythrobacter</taxon>
    </lineage>
</organism>
<accession>A0ABS6SPJ1</accession>
<proteinExistence type="predicted"/>
<evidence type="ECO:0000313" key="2">
    <source>
        <dbReference type="Proteomes" id="UP000699975"/>
    </source>
</evidence>
<comment type="caution">
    <text evidence="1">The sequence shown here is derived from an EMBL/GenBank/DDBJ whole genome shotgun (WGS) entry which is preliminary data.</text>
</comment>
<gene>
    <name evidence="1" type="ORF">KCG45_11220</name>
</gene>